<protein>
    <submittedName>
        <fullName evidence="2">Uncharacterized protein</fullName>
    </submittedName>
</protein>
<evidence type="ECO:0000313" key="2">
    <source>
        <dbReference type="EMBL" id="MDP9869422.1"/>
    </source>
</evidence>
<evidence type="ECO:0000313" key="3">
    <source>
        <dbReference type="Proteomes" id="UP001230426"/>
    </source>
</evidence>
<reference evidence="2 3" key="1">
    <citation type="submission" date="2023-07" db="EMBL/GenBank/DDBJ databases">
        <title>Sequencing the genomes of 1000 actinobacteria strains.</title>
        <authorList>
            <person name="Klenk H.-P."/>
        </authorList>
    </citation>
    <scope>NUCLEOTIDE SEQUENCE [LARGE SCALE GENOMIC DNA]</scope>
    <source>
        <strain evidence="2 3">DSM 44109</strain>
    </source>
</reference>
<keyword evidence="3" id="KW-1185">Reference proteome</keyword>
<proteinExistence type="predicted"/>
<evidence type="ECO:0000256" key="1">
    <source>
        <dbReference type="SAM" id="MobiDB-lite"/>
    </source>
</evidence>
<organism evidence="2 3">
    <name type="scientific">Streptosporangium brasiliense</name>
    <dbReference type="NCBI Taxonomy" id="47480"/>
    <lineage>
        <taxon>Bacteria</taxon>
        <taxon>Bacillati</taxon>
        <taxon>Actinomycetota</taxon>
        <taxon>Actinomycetes</taxon>
        <taxon>Streptosporangiales</taxon>
        <taxon>Streptosporangiaceae</taxon>
        <taxon>Streptosporangium</taxon>
    </lineage>
</organism>
<comment type="caution">
    <text evidence="2">The sequence shown here is derived from an EMBL/GenBank/DDBJ whole genome shotgun (WGS) entry which is preliminary data.</text>
</comment>
<dbReference type="EMBL" id="JAUSRB010000002">
    <property type="protein sequence ID" value="MDP9869422.1"/>
    <property type="molecule type" value="Genomic_DNA"/>
</dbReference>
<dbReference type="Proteomes" id="UP001230426">
    <property type="component" value="Unassembled WGS sequence"/>
</dbReference>
<accession>A0ABT9RKP5</accession>
<name>A0ABT9RKP5_9ACTN</name>
<gene>
    <name evidence="2" type="ORF">J2S55_008688</name>
</gene>
<feature type="region of interest" description="Disordered" evidence="1">
    <location>
        <begin position="16"/>
        <end position="40"/>
    </location>
</feature>
<sequence length="87" mass="9394">MNIMEMAPAFFSGATSSAATTEPMPKKAPWASEATTRPISMTAKTGATAEMTLPRMNRPMSSMSMFLREILVPRTVMIGAPIMTPRA</sequence>